<dbReference type="EMBL" id="PFAJ01000058">
    <property type="protein sequence ID" value="PIR96857.1"/>
    <property type="molecule type" value="Genomic_DNA"/>
</dbReference>
<dbReference type="UniPathway" id="UPA00070">
    <property type="reaction ID" value="UER00120"/>
</dbReference>
<evidence type="ECO:0000256" key="9">
    <source>
        <dbReference type="RuleBase" id="RU000512"/>
    </source>
</evidence>
<dbReference type="Proteomes" id="UP000230557">
    <property type="component" value="Unassembled WGS sequence"/>
</dbReference>
<dbReference type="GO" id="GO:0006207">
    <property type="term" value="P:'de novo' pyrimidine nucleobase biosynthetic process"/>
    <property type="evidence" value="ECO:0007669"/>
    <property type="project" value="InterPro"/>
</dbReference>
<keyword evidence="3 9" id="KW-0210">Decarboxylase</keyword>
<evidence type="ECO:0000256" key="4">
    <source>
        <dbReference type="ARBA" id="ARBA00022975"/>
    </source>
</evidence>
<dbReference type="Gene3D" id="3.20.20.70">
    <property type="entry name" value="Aldolase class I"/>
    <property type="match status" value="1"/>
</dbReference>
<evidence type="ECO:0000256" key="1">
    <source>
        <dbReference type="ARBA" id="ARBA00002356"/>
    </source>
</evidence>
<keyword evidence="4 9" id="KW-0665">Pyrimidine biosynthesis</keyword>
<feature type="active site" description="For OMPdecase activity" evidence="7">
    <location>
        <position position="89"/>
    </location>
</feature>
<feature type="binding site" evidence="8">
    <location>
        <position position="56"/>
    </location>
    <ligand>
        <name>substrate</name>
    </ligand>
</feature>
<dbReference type="PROSITE" id="PS00156">
    <property type="entry name" value="OMPDECASE"/>
    <property type="match status" value="1"/>
</dbReference>
<organism evidence="11 12">
    <name type="scientific">Candidatus Doudnabacteria bacterium CG10_big_fil_rev_8_21_14_0_10_41_10</name>
    <dbReference type="NCBI Taxonomy" id="1974551"/>
    <lineage>
        <taxon>Bacteria</taxon>
        <taxon>Candidatus Doudnaibacteriota</taxon>
    </lineage>
</organism>
<feature type="binding site" evidence="8">
    <location>
        <position position="147"/>
    </location>
    <ligand>
        <name>substrate</name>
    </ligand>
</feature>
<name>A0A2H0VCL4_9BACT</name>
<dbReference type="PANTHER" id="PTHR19278">
    <property type="entry name" value="OROTATE PHOSPHORIBOSYLTRANSFERASE"/>
    <property type="match status" value="1"/>
</dbReference>
<evidence type="ECO:0000256" key="7">
    <source>
        <dbReference type="PIRSR" id="PIRSR614732-1"/>
    </source>
</evidence>
<protein>
    <recommendedName>
        <fullName evidence="9">Orotidine 5'-phosphate decarboxylase</fullName>
        <ecNumber evidence="9">4.1.1.23</ecNumber>
    </recommendedName>
</protein>
<dbReference type="Pfam" id="PF00215">
    <property type="entry name" value="OMPdecase"/>
    <property type="match status" value="1"/>
</dbReference>
<dbReference type="InterPro" id="IPR013785">
    <property type="entry name" value="Aldolase_TIM"/>
</dbReference>
<evidence type="ECO:0000259" key="10">
    <source>
        <dbReference type="SMART" id="SM00934"/>
    </source>
</evidence>
<evidence type="ECO:0000313" key="11">
    <source>
        <dbReference type="EMBL" id="PIR96857.1"/>
    </source>
</evidence>
<evidence type="ECO:0000256" key="3">
    <source>
        <dbReference type="ARBA" id="ARBA00022793"/>
    </source>
</evidence>
<evidence type="ECO:0000256" key="5">
    <source>
        <dbReference type="ARBA" id="ARBA00023239"/>
    </source>
</evidence>
<feature type="domain" description="Orotidine 5'-phosphate decarboxylase" evidence="10">
    <location>
        <begin position="28"/>
        <end position="241"/>
    </location>
</feature>
<gene>
    <name evidence="11" type="primary">pyrF</name>
    <name evidence="11" type="ORF">COT91_04455</name>
</gene>
<sequence>MRYSERAKLCKNPLAQKLLLLMEEKQTNLCPAADFSKSQELLELADKMGPDICMFKTHIDIVEDFTPGLTKELRRLSEKHRFLIFEDRKFADIGNTVKSQYSKGIYKISDWAHIVNAHIVSGPGVIDGLKEIGLPKGNALILLAEMSSKGALATGDYTKTAINWAEANANFVIGFITTKKITDNPTMIHFTPGVKLTGGTDNLRQQYNTPEKVIAELGSDVIIVGRGIYQADDPIAEAKKYRKTGWEAYLNRL</sequence>
<feature type="active site" description="For OMPdecase activity" evidence="7">
    <location>
        <position position="87"/>
    </location>
</feature>
<evidence type="ECO:0000256" key="8">
    <source>
        <dbReference type="PIRSR" id="PIRSR614732-2"/>
    </source>
</evidence>
<feature type="binding site" evidence="8">
    <location>
        <position position="225"/>
    </location>
    <ligand>
        <name>substrate</name>
    </ligand>
</feature>
<proteinExistence type="inferred from homology"/>
<dbReference type="NCBIfam" id="TIGR01740">
    <property type="entry name" value="pyrF"/>
    <property type="match status" value="1"/>
</dbReference>
<feature type="active site" description="For OMPdecase activity" evidence="7">
    <location>
        <position position="92"/>
    </location>
</feature>
<dbReference type="GO" id="GO:0004588">
    <property type="term" value="F:orotate phosphoribosyltransferase activity"/>
    <property type="evidence" value="ECO:0007669"/>
    <property type="project" value="TreeGrafter"/>
</dbReference>
<dbReference type="AlphaFoldDB" id="A0A2H0VCL4"/>
<dbReference type="GO" id="GO:0044205">
    <property type="term" value="P:'de novo' UMP biosynthetic process"/>
    <property type="evidence" value="ECO:0007669"/>
    <property type="project" value="UniProtKB-UniPathway"/>
</dbReference>
<comment type="catalytic activity">
    <reaction evidence="6 9">
        <text>orotidine 5'-phosphate + H(+) = UMP + CO2</text>
        <dbReference type="Rhea" id="RHEA:11596"/>
        <dbReference type="ChEBI" id="CHEBI:15378"/>
        <dbReference type="ChEBI" id="CHEBI:16526"/>
        <dbReference type="ChEBI" id="CHEBI:57538"/>
        <dbReference type="ChEBI" id="CHEBI:57865"/>
        <dbReference type="EC" id="4.1.1.23"/>
    </reaction>
</comment>
<keyword evidence="5 9" id="KW-0456">Lyase</keyword>
<dbReference type="InterPro" id="IPR018089">
    <property type="entry name" value="OMPdecase_AS"/>
</dbReference>
<feature type="binding site" evidence="8">
    <location>
        <position position="226"/>
    </location>
    <ligand>
        <name>substrate</name>
    </ligand>
</feature>
<comment type="caution">
    <text evidence="11">The sequence shown here is derived from an EMBL/GenBank/DDBJ whole genome shotgun (WGS) entry which is preliminary data.</text>
</comment>
<dbReference type="FunFam" id="3.20.20.70:FF:000092">
    <property type="entry name" value="Uridine monophosphate synthetase"/>
    <property type="match status" value="1"/>
</dbReference>
<dbReference type="CDD" id="cd04725">
    <property type="entry name" value="OMP_decarboxylase_like"/>
    <property type="match status" value="1"/>
</dbReference>
<dbReference type="InterPro" id="IPR001754">
    <property type="entry name" value="OMPdeCOase_dom"/>
</dbReference>
<dbReference type="EC" id="4.1.1.23" evidence="9"/>
<feature type="binding site" evidence="8">
    <location>
        <position position="34"/>
    </location>
    <ligand>
        <name>substrate</name>
    </ligand>
</feature>
<comment type="similarity">
    <text evidence="9">Belongs to the OMP decarboxylase family.</text>
</comment>
<dbReference type="SUPFAM" id="SSF51366">
    <property type="entry name" value="Ribulose-phoshate binding barrel"/>
    <property type="match status" value="1"/>
</dbReference>
<evidence type="ECO:0000313" key="12">
    <source>
        <dbReference type="Proteomes" id="UP000230557"/>
    </source>
</evidence>
<feature type="binding site" evidence="8">
    <location>
        <position position="205"/>
    </location>
    <ligand>
        <name>substrate</name>
    </ligand>
</feature>
<comment type="function">
    <text evidence="1">Catalyzes the decarboxylation of orotidine 5'-monophosphate (OMP) to uridine 5'-monophosphate (UMP).</text>
</comment>
<evidence type="ECO:0000256" key="2">
    <source>
        <dbReference type="ARBA" id="ARBA00004861"/>
    </source>
</evidence>
<dbReference type="SMART" id="SM00934">
    <property type="entry name" value="OMPdecase"/>
    <property type="match status" value="1"/>
</dbReference>
<comment type="pathway">
    <text evidence="2 9">Pyrimidine metabolism; UMP biosynthesis via de novo pathway; UMP from orotate: step 2/2.</text>
</comment>
<dbReference type="InterPro" id="IPR014732">
    <property type="entry name" value="OMPdecase"/>
</dbReference>
<reference evidence="12" key="1">
    <citation type="submission" date="2017-09" db="EMBL/GenBank/DDBJ databases">
        <title>Depth-based differentiation of microbial function through sediment-hosted aquifers and enrichment of novel symbionts in the deep terrestrial subsurface.</title>
        <authorList>
            <person name="Probst A.J."/>
            <person name="Ladd B."/>
            <person name="Jarett J.K."/>
            <person name="Geller-Mcgrath D.E."/>
            <person name="Sieber C.M.K."/>
            <person name="Emerson J.B."/>
            <person name="Anantharaman K."/>
            <person name="Thomas B.C."/>
            <person name="Malmstrom R."/>
            <person name="Stieglmeier M."/>
            <person name="Klingl A."/>
            <person name="Woyke T."/>
            <person name="Ryan C.M."/>
            <person name="Banfield J.F."/>
        </authorList>
    </citation>
    <scope>NUCLEOTIDE SEQUENCE [LARGE SCALE GENOMIC DNA]</scope>
</reference>
<evidence type="ECO:0000256" key="6">
    <source>
        <dbReference type="ARBA" id="ARBA00049157"/>
    </source>
</evidence>
<dbReference type="GO" id="GO:0004590">
    <property type="term" value="F:orotidine-5'-phosphate decarboxylase activity"/>
    <property type="evidence" value="ECO:0007669"/>
    <property type="project" value="UniProtKB-EC"/>
</dbReference>
<dbReference type="InterPro" id="IPR011060">
    <property type="entry name" value="RibuloseP-bd_barrel"/>
</dbReference>
<accession>A0A2H0VCL4</accession>
<dbReference type="PANTHER" id="PTHR19278:SF9">
    <property type="entry name" value="URIDINE 5'-MONOPHOSPHATE SYNTHASE"/>
    <property type="match status" value="1"/>
</dbReference>